<proteinExistence type="predicted"/>
<dbReference type="SUPFAM" id="SSF50814">
    <property type="entry name" value="Lipocalins"/>
    <property type="match status" value="1"/>
</dbReference>
<feature type="chain" id="PRO_5034649535" description="Lipocalin" evidence="1">
    <location>
        <begin position="16"/>
        <end position="103"/>
    </location>
</feature>
<dbReference type="Proteomes" id="UP000694547">
    <property type="component" value="Chromosome 3"/>
</dbReference>
<evidence type="ECO:0008006" key="4">
    <source>
        <dbReference type="Google" id="ProtNLM"/>
    </source>
</evidence>
<organism evidence="2 3">
    <name type="scientific">Peromyscus maniculatus bairdii</name>
    <name type="common">Prairie deer mouse</name>
    <dbReference type="NCBI Taxonomy" id="230844"/>
    <lineage>
        <taxon>Eukaryota</taxon>
        <taxon>Metazoa</taxon>
        <taxon>Chordata</taxon>
        <taxon>Craniata</taxon>
        <taxon>Vertebrata</taxon>
        <taxon>Euteleostomi</taxon>
        <taxon>Mammalia</taxon>
        <taxon>Eutheria</taxon>
        <taxon>Euarchontoglires</taxon>
        <taxon>Glires</taxon>
        <taxon>Rodentia</taxon>
        <taxon>Myomorpha</taxon>
        <taxon>Muroidea</taxon>
        <taxon>Cricetidae</taxon>
        <taxon>Neotominae</taxon>
        <taxon>Peromyscus</taxon>
    </lineage>
</organism>
<accession>A0A8C8UMA8</accession>
<reference evidence="2" key="2">
    <citation type="submission" date="2025-08" db="UniProtKB">
        <authorList>
            <consortium name="Ensembl"/>
        </authorList>
    </citation>
    <scope>IDENTIFICATION</scope>
</reference>
<evidence type="ECO:0000313" key="2">
    <source>
        <dbReference type="Ensembl" id="ENSPEMP00000033504.1"/>
    </source>
</evidence>
<protein>
    <recommendedName>
        <fullName evidence="4">Lipocalin</fullName>
    </recommendedName>
</protein>
<feature type="signal peptide" evidence="1">
    <location>
        <begin position="1"/>
        <end position="15"/>
    </location>
</feature>
<dbReference type="Gene3D" id="2.40.128.20">
    <property type="match status" value="1"/>
</dbReference>
<dbReference type="AlphaFoldDB" id="A0A8C8UMA8"/>
<name>A0A8C8UMA8_PERMB</name>
<dbReference type="GeneTree" id="ENSGT00840000132152"/>
<reference evidence="2" key="3">
    <citation type="submission" date="2025-09" db="UniProtKB">
        <authorList>
            <consortium name="Ensembl"/>
        </authorList>
    </citation>
    <scope>IDENTIFICATION</scope>
</reference>
<keyword evidence="3" id="KW-1185">Reference proteome</keyword>
<dbReference type="InterPro" id="IPR012674">
    <property type="entry name" value="Calycin"/>
</dbReference>
<sequence>MKVLLLAALACLVSATEEPLPFSGNFTTIYLASKIDSVTKENSDFRMLMREVKFFKNYTLMSMTFYVSKNRKCQLHTVWADKFPYLFCFKICEYLWFRSGGII</sequence>
<evidence type="ECO:0000256" key="1">
    <source>
        <dbReference type="SAM" id="SignalP"/>
    </source>
</evidence>
<keyword evidence="1" id="KW-0732">Signal</keyword>
<evidence type="ECO:0000313" key="3">
    <source>
        <dbReference type="Proteomes" id="UP000694547"/>
    </source>
</evidence>
<reference evidence="2 3" key="1">
    <citation type="submission" date="2018-10" db="EMBL/GenBank/DDBJ databases">
        <title>Improved assembly of the deer mouse Peromyscus maniculatus genome.</title>
        <authorList>
            <person name="Lassance J.-M."/>
            <person name="Hoekstra H.E."/>
        </authorList>
    </citation>
    <scope>NUCLEOTIDE SEQUENCE [LARGE SCALE GENOMIC DNA]</scope>
</reference>
<dbReference type="Ensembl" id="ENSPEMT00000040841.1">
    <property type="protein sequence ID" value="ENSPEMP00000033504.1"/>
    <property type="gene ID" value="ENSPEMG00000028577.1"/>
</dbReference>